<sequence length="97" mass="10740">MANKVSIEAMNRKVQDLRRKTLLFGGVTGAGDLRQILPVVAKEFSKFLFDVGEGQCPEVNSTHDIELSTGLCPVVADTETLIHSIYDDCRNLNMNED</sequence>
<accession>A0A4C1WY03</accession>
<dbReference type="AlphaFoldDB" id="A0A4C1WY03"/>
<keyword evidence="2" id="KW-1185">Reference proteome</keyword>
<protein>
    <recommendedName>
        <fullName evidence="3">ATP-dependent DNA helicase</fullName>
    </recommendedName>
</protein>
<evidence type="ECO:0000313" key="1">
    <source>
        <dbReference type="EMBL" id="GBP54905.1"/>
    </source>
</evidence>
<dbReference type="Proteomes" id="UP000299102">
    <property type="component" value="Unassembled WGS sequence"/>
</dbReference>
<dbReference type="EMBL" id="BGZK01000657">
    <property type="protein sequence ID" value="GBP54905.1"/>
    <property type="molecule type" value="Genomic_DNA"/>
</dbReference>
<dbReference type="OrthoDB" id="272985at2759"/>
<organism evidence="1 2">
    <name type="scientific">Eumeta variegata</name>
    <name type="common">Bagworm moth</name>
    <name type="synonym">Eumeta japonica</name>
    <dbReference type="NCBI Taxonomy" id="151549"/>
    <lineage>
        <taxon>Eukaryota</taxon>
        <taxon>Metazoa</taxon>
        <taxon>Ecdysozoa</taxon>
        <taxon>Arthropoda</taxon>
        <taxon>Hexapoda</taxon>
        <taxon>Insecta</taxon>
        <taxon>Pterygota</taxon>
        <taxon>Neoptera</taxon>
        <taxon>Endopterygota</taxon>
        <taxon>Lepidoptera</taxon>
        <taxon>Glossata</taxon>
        <taxon>Ditrysia</taxon>
        <taxon>Tineoidea</taxon>
        <taxon>Psychidae</taxon>
        <taxon>Oiketicinae</taxon>
        <taxon>Eumeta</taxon>
    </lineage>
</organism>
<comment type="caution">
    <text evidence="1">The sequence shown here is derived from an EMBL/GenBank/DDBJ whole genome shotgun (WGS) entry which is preliminary data.</text>
</comment>
<evidence type="ECO:0000313" key="2">
    <source>
        <dbReference type="Proteomes" id="UP000299102"/>
    </source>
</evidence>
<name>A0A4C1WY03_EUMVA</name>
<gene>
    <name evidence="1" type="ORF">EVAR_29747_1</name>
</gene>
<evidence type="ECO:0008006" key="3">
    <source>
        <dbReference type="Google" id="ProtNLM"/>
    </source>
</evidence>
<proteinExistence type="predicted"/>
<reference evidence="1 2" key="1">
    <citation type="journal article" date="2019" name="Commun. Biol.">
        <title>The bagworm genome reveals a unique fibroin gene that provides high tensile strength.</title>
        <authorList>
            <person name="Kono N."/>
            <person name="Nakamura H."/>
            <person name="Ohtoshi R."/>
            <person name="Tomita M."/>
            <person name="Numata K."/>
            <person name="Arakawa K."/>
        </authorList>
    </citation>
    <scope>NUCLEOTIDE SEQUENCE [LARGE SCALE GENOMIC DNA]</scope>
</reference>